<feature type="non-terminal residue" evidence="2">
    <location>
        <position position="72"/>
    </location>
</feature>
<name>A0A5N5SM42_9CRUS</name>
<evidence type="ECO:0000313" key="3">
    <source>
        <dbReference type="Proteomes" id="UP000326759"/>
    </source>
</evidence>
<protein>
    <submittedName>
        <fullName evidence="2">Uncharacterized protein</fullName>
    </submittedName>
</protein>
<keyword evidence="1" id="KW-1133">Transmembrane helix</keyword>
<keyword evidence="3" id="KW-1185">Reference proteome</keyword>
<evidence type="ECO:0000313" key="2">
    <source>
        <dbReference type="EMBL" id="KAB7494912.1"/>
    </source>
</evidence>
<sequence>MVAVINERNLVLRYDGFIVTVIFINLTVVLFVRNSLSVAIVAMVNSTSDNSDYDSKDVCPAAINKSESSDSD</sequence>
<comment type="caution">
    <text evidence="2">The sequence shown here is derived from an EMBL/GenBank/DDBJ whole genome shotgun (WGS) entry which is preliminary data.</text>
</comment>
<proteinExistence type="predicted"/>
<organism evidence="2 3">
    <name type="scientific">Armadillidium nasatum</name>
    <dbReference type="NCBI Taxonomy" id="96803"/>
    <lineage>
        <taxon>Eukaryota</taxon>
        <taxon>Metazoa</taxon>
        <taxon>Ecdysozoa</taxon>
        <taxon>Arthropoda</taxon>
        <taxon>Crustacea</taxon>
        <taxon>Multicrustacea</taxon>
        <taxon>Malacostraca</taxon>
        <taxon>Eumalacostraca</taxon>
        <taxon>Peracarida</taxon>
        <taxon>Isopoda</taxon>
        <taxon>Oniscidea</taxon>
        <taxon>Crinocheta</taxon>
        <taxon>Armadillidiidae</taxon>
        <taxon>Armadillidium</taxon>
    </lineage>
</organism>
<keyword evidence="1" id="KW-0812">Transmembrane</keyword>
<feature type="transmembrane region" description="Helical" evidence="1">
    <location>
        <begin position="12"/>
        <end position="32"/>
    </location>
</feature>
<reference evidence="2 3" key="1">
    <citation type="journal article" date="2019" name="PLoS Biol.">
        <title>Sex chromosomes control vertical transmission of feminizing Wolbachia symbionts in an isopod.</title>
        <authorList>
            <person name="Becking T."/>
            <person name="Chebbi M.A."/>
            <person name="Giraud I."/>
            <person name="Moumen B."/>
            <person name="Laverre T."/>
            <person name="Caubet Y."/>
            <person name="Peccoud J."/>
            <person name="Gilbert C."/>
            <person name="Cordaux R."/>
        </authorList>
    </citation>
    <scope>NUCLEOTIDE SEQUENCE [LARGE SCALE GENOMIC DNA]</scope>
    <source>
        <strain evidence="2">ANa2</strain>
        <tissue evidence="2">Whole body excluding digestive tract and cuticle</tissue>
    </source>
</reference>
<dbReference type="AlphaFoldDB" id="A0A5N5SM42"/>
<dbReference type="OrthoDB" id="2985014at2759"/>
<gene>
    <name evidence="2" type="ORF">Anas_09943</name>
</gene>
<dbReference type="Proteomes" id="UP000326759">
    <property type="component" value="Unassembled WGS sequence"/>
</dbReference>
<evidence type="ECO:0000256" key="1">
    <source>
        <dbReference type="SAM" id="Phobius"/>
    </source>
</evidence>
<accession>A0A5N5SM42</accession>
<keyword evidence="1" id="KW-0472">Membrane</keyword>
<dbReference type="EMBL" id="SEYY01023351">
    <property type="protein sequence ID" value="KAB7494912.1"/>
    <property type="molecule type" value="Genomic_DNA"/>
</dbReference>